<dbReference type="CDD" id="cd06170">
    <property type="entry name" value="LuxR_C_like"/>
    <property type="match status" value="1"/>
</dbReference>
<dbReference type="InterPro" id="IPR036388">
    <property type="entry name" value="WH-like_DNA-bd_sf"/>
</dbReference>
<protein>
    <submittedName>
        <fullName evidence="4">AAA family ATPase</fullName>
    </submittedName>
</protein>
<evidence type="ECO:0000313" key="4">
    <source>
        <dbReference type="EMBL" id="MFC6007746.1"/>
    </source>
</evidence>
<comment type="caution">
    <text evidence="4">The sequence shown here is derived from an EMBL/GenBank/DDBJ whole genome shotgun (WGS) entry which is preliminary data.</text>
</comment>
<dbReference type="PROSITE" id="PS50043">
    <property type="entry name" value="HTH_LUXR_2"/>
    <property type="match status" value="1"/>
</dbReference>
<sequence>MSAPTSDPAAPLVGRADELDRLVGLVDVRGEPPAASCVLLSGDAGVGKTRLLSELRTAALDAGWQVVVGHCLDFGDSTLPYLPFSEVFGRLAGEQPALAQRVVEAFPAIARLMPGRRLLGEDAGDRMDRSALFEAVHGALGMLAEQQPVLLLVEDVHWADQSTREMLSFLFARQREVPVGIVASYRTDDLHRRHPLRATAVQWGRLPSVQRVALDPLADRAVRELVRALHPEPLAEAEVRAILRRAEGNAFFIEELVAGVERGGGPLSWDLAELLLVRLDRLDDDARAVVRAAAVAGRRVPHPLLVQVAGLDEPVLDAALRAAVDANVLVPAGSDGYAFRHALLAEAVYDDLLPGERVALHARYVRALESGEVAGTAAELARHARAAHDLPTAVRASIQAGDEAMSVGGPDEASHHLETALELLGGSNGAQGRGGELAPDVDRVLLSLRAAEAAMAAGRVHRAIALTEDQLASLDDDTPPATRATVLLTMASIALVMDTPLDVLAMTSETLELVPAEPPSKLRAKAMSMHARANLDVYRRDEAARWANEATAMATELGLAMVLAEAATTRAYLDRRAGDAKASRETLEAVASKARASADVSAELRSLYGLGALAFETGDLPAARAAFGEAVAVGGSRGRPWAPYAIEARQQAANVAFIQGDWDAAVTLTDVRDAAPPAAAEALLAAQSLAVLVGRGDPRAVDLLEAVRPWWDREGVVAICCSPMIDGFGDAGDAAAATAVHDDIVTAVTTLWRRSSLQAQVRMSALLLGQLAAEAAHEGTAQRADLARQGDEVAARGLASATWTKEPQGRPGPEGAAWVARLTAEHARLRWVSGVDAPEADELVRLWSAAVQAFETFGHAFETARSQARLAAVLRAAGRGDEAEPLLVAARATALRLGAQPLLAELRRVGPGSRARAAAAAADDGQPTALTGREREVLELVGQGRSNGEIGQQLFISTKTVSVHVSNILAKLGASGRTEAAALARRRGLLD</sequence>
<dbReference type="PROSITE" id="PS00622">
    <property type="entry name" value="HTH_LUXR_1"/>
    <property type="match status" value="1"/>
</dbReference>
<accession>A0ABW1JEK4</accession>
<dbReference type="InterPro" id="IPR000792">
    <property type="entry name" value="Tscrpt_reg_LuxR_C"/>
</dbReference>
<dbReference type="PANTHER" id="PTHR16305">
    <property type="entry name" value="TESTICULAR SOLUBLE ADENYLYL CYCLASE"/>
    <property type="match status" value="1"/>
</dbReference>
<reference evidence="5" key="1">
    <citation type="journal article" date="2019" name="Int. J. Syst. Evol. Microbiol.">
        <title>The Global Catalogue of Microorganisms (GCM) 10K type strain sequencing project: providing services to taxonomists for standard genome sequencing and annotation.</title>
        <authorList>
            <consortium name="The Broad Institute Genomics Platform"/>
            <consortium name="The Broad Institute Genome Sequencing Center for Infectious Disease"/>
            <person name="Wu L."/>
            <person name="Ma J."/>
        </authorList>
    </citation>
    <scope>NUCLEOTIDE SEQUENCE [LARGE SCALE GENOMIC DNA]</scope>
    <source>
        <strain evidence="5">KACC 14249</strain>
    </source>
</reference>
<evidence type="ECO:0000256" key="2">
    <source>
        <dbReference type="ARBA" id="ARBA00022840"/>
    </source>
</evidence>
<organism evidence="4 5">
    <name type="scientific">Angustibacter luteus</name>
    <dbReference type="NCBI Taxonomy" id="658456"/>
    <lineage>
        <taxon>Bacteria</taxon>
        <taxon>Bacillati</taxon>
        <taxon>Actinomycetota</taxon>
        <taxon>Actinomycetes</taxon>
        <taxon>Kineosporiales</taxon>
        <taxon>Kineosporiaceae</taxon>
    </lineage>
</organism>
<keyword evidence="5" id="KW-1185">Reference proteome</keyword>
<feature type="domain" description="HTH luxR-type" evidence="3">
    <location>
        <begin position="923"/>
        <end position="988"/>
    </location>
</feature>
<name>A0ABW1JEK4_9ACTN</name>
<keyword evidence="2" id="KW-0067">ATP-binding</keyword>
<evidence type="ECO:0000313" key="5">
    <source>
        <dbReference type="Proteomes" id="UP001596189"/>
    </source>
</evidence>
<dbReference type="SUPFAM" id="SSF52540">
    <property type="entry name" value="P-loop containing nucleoside triphosphate hydrolases"/>
    <property type="match status" value="1"/>
</dbReference>
<dbReference type="SMART" id="SM00421">
    <property type="entry name" value="HTH_LUXR"/>
    <property type="match status" value="1"/>
</dbReference>
<dbReference type="InterPro" id="IPR041664">
    <property type="entry name" value="AAA_16"/>
</dbReference>
<dbReference type="Pfam" id="PF13191">
    <property type="entry name" value="AAA_16"/>
    <property type="match status" value="1"/>
</dbReference>
<proteinExistence type="predicted"/>
<dbReference type="Pfam" id="PF00196">
    <property type="entry name" value="GerE"/>
    <property type="match status" value="1"/>
</dbReference>
<evidence type="ECO:0000256" key="1">
    <source>
        <dbReference type="ARBA" id="ARBA00022741"/>
    </source>
</evidence>
<gene>
    <name evidence="4" type="ORF">ACFQDO_11455</name>
</gene>
<evidence type="ECO:0000259" key="3">
    <source>
        <dbReference type="PROSITE" id="PS50043"/>
    </source>
</evidence>
<dbReference type="SUPFAM" id="SSF46894">
    <property type="entry name" value="C-terminal effector domain of the bipartite response regulators"/>
    <property type="match status" value="1"/>
</dbReference>
<keyword evidence="1" id="KW-0547">Nucleotide-binding</keyword>
<dbReference type="InterPro" id="IPR027417">
    <property type="entry name" value="P-loop_NTPase"/>
</dbReference>
<dbReference type="RefSeq" id="WP_345715576.1">
    <property type="nucleotide sequence ID" value="NZ_BAABFP010000002.1"/>
</dbReference>
<dbReference type="InterPro" id="IPR016032">
    <property type="entry name" value="Sig_transdc_resp-reg_C-effctor"/>
</dbReference>
<dbReference type="EMBL" id="JBHSRD010000004">
    <property type="protein sequence ID" value="MFC6007746.1"/>
    <property type="molecule type" value="Genomic_DNA"/>
</dbReference>
<dbReference type="Gene3D" id="1.10.10.10">
    <property type="entry name" value="Winged helix-like DNA-binding domain superfamily/Winged helix DNA-binding domain"/>
    <property type="match status" value="1"/>
</dbReference>
<dbReference type="PANTHER" id="PTHR16305:SF35">
    <property type="entry name" value="TRANSCRIPTIONAL ACTIVATOR DOMAIN"/>
    <property type="match status" value="1"/>
</dbReference>
<dbReference type="Gene3D" id="1.25.40.10">
    <property type="entry name" value="Tetratricopeptide repeat domain"/>
    <property type="match status" value="1"/>
</dbReference>
<dbReference type="InterPro" id="IPR011990">
    <property type="entry name" value="TPR-like_helical_dom_sf"/>
</dbReference>
<dbReference type="SUPFAM" id="SSF48452">
    <property type="entry name" value="TPR-like"/>
    <property type="match status" value="1"/>
</dbReference>
<dbReference type="Proteomes" id="UP001596189">
    <property type="component" value="Unassembled WGS sequence"/>
</dbReference>
<dbReference type="PRINTS" id="PR00038">
    <property type="entry name" value="HTHLUXR"/>
</dbReference>